<evidence type="ECO:0000313" key="1">
    <source>
        <dbReference type="EMBL" id="EJK53031.1"/>
    </source>
</evidence>
<evidence type="ECO:0000313" key="2">
    <source>
        <dbReference type="Proteomes" id="UP000266841"/>
    </source>
</evidence>
<dbReference type="Proteomes" id="UP000266841">
    <property type="component" value="Unassembled WGS sequence"/>
</dbReference>
<proteinExistence type="predicted"/>
<protein>
    <submittedName>
        <fullName evidence="1">Uncharacterized protein</fullName>
    </submittedName>
</protein>
<organism evidence="1 2">
    <name type="scientific">Thalassiosira oceanica</name>
    <name type="common">Marine diatom</name>
    <dbReference type="NCBI Taxonomy" id="159749"/>
    <lineage>
        <taxon>Eukaryota</taxon>
        <taxon>Sar</taxon>
        <taxon>Stramenopiles</taxon>
        <taxon>Ochrophyta</taxon>
        <taxon>Bacillariophyta</taxon>
        <taxon>Coscinodiscophyceae</taxon>
        <taxon>Thalassiosirophycidae</taxon>
        <taxon>Thalassiosirales</taxon>
        <taxon>Thalassiosiraceae</taxon>
        <taxon>Thalassiosira</taxon>
    </lineage>
</organism>
<comment type="caution">
    <text evidence="1">The sequence shown here is derived from an EMBL/GenBank/DDBJ whole genome shotgun (WGS) entry which is preliminary data.</text>
</comment>
<name>K0RW14_THAOC</name>
<reference evidence="1 2" key="1">
    <citation type="journal article" date="2012" name="Genome Biol.">
        <title>Genome and low-iron response of an oceanic diatom adapted to chronic iron limitation.</title>
        <authorList>
            <person name="Lommer M."/>
            <person name="Specht M."/>
            <person name="Roy A.S."/>
            <person name="Kraemer L."/>
            <person name="Andreson R."/>
            <person name="Gutowska M.A."/>
            <person name="Wolf J."/>
            <person name="Bergner S.V."/>
            <person name="Schilhabel M.B."/>
            <person name="Klostermeier U.C."/>
            <person name="Beiko R.G."/>
            <person name="Rosenstiel P."/>
            <person name="Hippler M."/>
            <person name="Laroche J."/>
        </authorList>
    </citation>
    <scope>NUCLEOTIDE SEQUENCE [LARGE SCALE GENOMIC DNA]</scope>
    <source>
        <strain evidence="1 2">CCMP1005</strain>
    </source>
</reference>
<gene>
    <name evidence="1" type="ORF">THAOC_27601</name>
</gene>
<dbReference type="AlphaFoldDB" id="K0RW14"/>
<accession>K0RW14</accession>
<sequence length="96" mass="11217">MVMMMKMRMTMTMTMMKMRTTMKKMRTTMTTIKAWHLPGRKLMGKGEDYRVVGSLMTLQKGSDVLRPLLHSLQQRCCVHKLAEDPNRNHNSYKAPP</sequence>
<keyword evidence="2" id="KW-1185">Reference proteome</keyword>
<dbReference type="EMBL" id="AGNL01038657">
    <property type="protein sequence ID" value="EJK53031.1"/>
    <property type="molecule type" value="Genomic_DNA"/>
</dbReference>